<reference evidence="1 2" key="1">
    <citation type="submission" date="2013-06" db="EMBL/GenBank/DDBJ databases">
        <authorList>
            <person name="Weinstock G."/>
            <person name="Sodergren E."/>
            <person name="Lobos E.A."/>
            <person name="Fulton L."/>
            <person name="Fulton R."/>
            <person name="Courtney L."/>
            <person name="Fronick C."/>
            <person name="O'Laughlin M."/>
            <person name="Godfrey J."/>
            <person name="Wilson R.M."/>
            <person name="Miner T."/>
            <person name="Farmer C."/>
            <person name="Delehaunty K."/>
            <person name="Cordes M."/>
            <person name="Minx P."/>
            <person name="Tomlinson C."/>
            <person name="Chen J."/>
            <person name="Wollam A."/>
            <person name="Pepin K.H."/>
            <person name="Bhonagiri V."/>
            <person name="Zhang X."/>
            <person name="Warren W."/>
            <person name="Mitreva M."/>
            <person name="Mardis E.R."/>
            <person name="Wilson R.K."/>
        </authorList>
    </citation>
    <scope>NUCLEOTIDE SEQUENCE [LARGE SCALE GENOMIC DNA]</scope>
    <source>
        <strain evidence="1 2">F0510</strain>
    </source>
</reference>
<organism evidence="1 2">
    <name type="scientific">Actinomyces johnsonii F0510</name>
    <dbReference type="NCBI Taxonomy" id="1227262"/>
    <lineage>
        <taxon>Bacteria</taxon>
        <taxon>Bacillati</taxon>
        <taxon>Actinomycetota</taxon>
        <taxon>Actinomycetes</taxon>
        <taxon>Actinomycetales</taxon>
        <taxon>Actinomycetaceae</taxon>
        <taxon>Actinomyces</taxon>
    </lineage>
</organism>
<evidence type="ECO:0000313" key="1">
    <source>
        <dbReference type="EMBL" id="ERH23582.1"/>
    </source>
</evidence>
<evidence type="ECO:0000313" key="2">
    <source>
        <dbReference type="Proteomes" id="UP000016498"/>
    </source>
</evidence>
<dbReference type="EMBL" id="AWSD01000011">
    <property type="protein sequence ID" value="ERH23582.1"/>
    <property type="molecule type" value="Genomic_DNA"/>
</dbReference>
<dbReference type="HOGENOM" id="CLU_3179153_0_0_11"/>
<protein>
    <submittedName>
        <fullName evidence="1">Uncharacterized protein</fullName>
    </submittedName>
</protein>
<gene>
    <name evidence="1" type="ORF">HMPREF1549_00118</name>
</gene>
<proteinExistence type="predicted"/>
<dbReference type="Proteomes" id="UP000016498">
    <property type="component" value="Unassembled WGS sequence"/>
</dbReference>
<name>U1RYU3_9ACTO</name>
<comment type="caution">
    <text evidence="1">The sequence shown here is derived from an EMBL/GenBank/DDBJ whole genome shotgun (WGS) entry which is preliminary data.</text>
</comment>
<sequence>MGRRDIILEEVGGVTFFLSLLSRHRDPVDGGVEGLERGHVSPTFRS</sequence>
<accession>U1RYU3</accession>
<dbReference type="AlphaFoldDB" id="U1RYU3"/>